<dbReference type="Proteomes" id="UP000532010">
    <property type="component" value="Unassembled WGS sequence"/>
</dbReference>
<dbReference type="AlphaFoldDB" id="A0A7W4YVC5"/>
<proteinExistence type="predicted"/>
<reference evidence="2 3" key="1">
    <citation type="submission" date="2020-08" db="EMBL/GenBank/DDBJ databases">
        <title>The Agave Microbiome: Exploring the role of microbial communities in plant adaptations to desert environments.</title>
        <authorList>
            <person name="Partida-Martinez L.P."/>
        </authorList>
    </citation>
    <scope>NUCLEOTIDE SEQUENCE [LARGE SCALE GENOMIC DNA]</scope>
    <source>
        <strain evidence="2 3">AT3.9</strain>
    </source>
</reference>
<evidence type="ECO:0000259" key="1">
    <source>
        <dbReference type="SMART" id="SM00563"/>
    </source>
</evidence>
<dbReference type="SMART" id="SM00563">
    <property type="entry name" value="PlsC"/>
    <property type="match status" value="1"/>
</dbReference>
<keyword evidence="3" id="KW-1185">Reference proteome</keyword>
<accession>A0A7W4YVC5</accession>
<keyword evidence="2" id="KW-0808">Transferase</keyword>
<organism evidence="2 3">
    <name type="scientific">Microvirga lupini</name>
    <dbReference type="NCBI Taxonomy" id="420324"/>
    <lineage>
        <taxon>Bacteria</taxon>
        <taxon>Pseudomonadati</taxon>
        <taxon>Pseudomonadota</taxon>
        <taxon>Alphaproteobacteria</taxon>
        <taxon>Hyphomicrobiales</taxon>
        <taxon>Methylobacteriaceae</taxon>
        <taxon>Microvirga</taxon>
    </lineage>
</organism>
<gene>
    <name evidence="2" type="ORF">FHR70_000114</name>
</gene>
<dbReference type="InterPro" id="IPR002123">
    <property type="entry name" value="Plipid/glycerol_acylTrfase"/>
</dbReference>
<protein>
    <submittedName>
        <fullName evidence="2">1-acyl-sn-glycerol-3-phosphate acyltransferase</fullName>
    </submittedName>
</protein>
<evidence type="ECO:0000313" key="2">
    <source>
        <dbReference type="EMBL" id="MBB3017074.1"/>
    </source>
</evidence>
<comment type="caution">
    <text evidence="2">The sequence shown here is derived from an EMBL/GenBank/DDBJ whole genome shotgun (WGS) entry which is preliminary data.</text>
</comment>
<sequence>MTKANGERSSPHRAGSSPVARRSPLIHRFMVSTFRRYFTRHMNALRIASWGLPAIPPTGPVIVYSNHPAWWDAAVYILAADRFLPSHESYAPIDAAMLKQYGVFGRIGAFGVDLESPRGAADFLKASAEILSAPNRALWVTAQGRFSDVRERPLGLKSGIVRLPELAPDCIVIPLAIEYGFWLERGAEAFLAFGKPMRGQDLLNLARPARLERLEIELTTTLDRLSADVQSRDPARFRSLLEGRSGVGGLYDGWRRMAAALRGRGFDPSHEGRPS</sequence>
<dbReference type="SUPFAM" id="SSF69593">
    <property type="entry name" value="Glycerol-3-phosphate (1)-acyltransferase"/>
    <property type="match status" value="1"/>
</dbReference>
<dbReference type="CDD" id="cd06551">
    <property type="entry name" value="LPLAT"/>
    <property type="match status" value="1"/>
</dbReference>
<feature type="domain" description="Phospholipid/glycerol acyltransferase" evidence="1">
    <location>
        <begin position="61"/>
        <end position="180"/>
    </location>
</feature>
<dbReference type="GO" id="GO:0016746">
    <property type="term" value="F:acyltransferase activity"/>
    <property type="evidence" value="ECO:0007669"/>
    <property type="project" value="UniProtKB-KW"/>
</dbReference>
<evidence type="ECO:0000313" key="3">
    <source>
        <dbReference type="Proteomes" id="UP000532010"/>
    </source>
</evidence>
<keyword evidence="2" id="KW-0012">Acyltransferase</keyword>
<dbReference type="EMBL" id="JACHWB010000001">
    <property type="protein sequence ID" value="MBB3017074.1"/>
    <property type="molecule type" value="Genomic_DNA"/>
</dbReference>
<name>A0A7W4YVC5_9HYPH</name>
<dbReference type="Pfam" id="PF01553">
    <property type="entry name" value="Acyltransferase"/>
    <property type="match status" value="1"/>
</dbReference>